<accession>A0AAE0T7X1</accession>
<name>A0AAE0T7X1_9BIVA</name>
<dbReference type="Proteomes" id="UP001195483">
    <property type="component" value="Unassembled WGS sequence"/>
</dbReference>
<reference evidence="1" key="3">
    <citation type="submission" date="2023-05" db="EMBL/GenBank/DDBJ databases">
        <authorList>
            <person name="Smith C.H."/>
        </authorList>
    </citation>
    <scope>NUCLEOTIDE SEQUENCE</scope>
    <source>
        <strain evidence="1">CHS0354</strain>
        <tissue evidence="1">Mantle</tissue>
    </source>
</reference>
<gene>
    <name evidence="1" type="ORF">CHS0354_001454</name>
</gene>
<comment type="caution">
    <text evidence="1">The sequence shown here is derived from an EMBL/GenBank/DDBJ whole genome shotgun (WGS) entry which is preliminary data.</text>
</comment>
<reference evidence="1" key="2">
    <citation type="journal article" date="2021" name="Genome Biol. Evol.">
        <title>Developing a high-quality reference genome for a parasitic bivalve with doubly uniparental inheritance (Bivalvia: Unionida).</title>
        <authorList>
            <person name="Smith C.H."/>
        </authorList>
    </citation>
    <scope>NUCLEOTIDE SEQUENCE</scope>
    <source>
        <strain evidence="1">CHS0354</strain>
        <tissue evidence="1">Mantle</tissue>
    </source>
</reference>
<dbReference type="AlphaFoldDB" id="A0AAE0T7X1"/>
<keyword evidence="2" id="KW-1185">Reference proteome</keyword>
<evidence type="ECO:0000313" key="2">
    <source>
        <dbReference type="Proteomes" id="UP001195483"/>
    </source>
</evidence>
<reference evidence="1" key="1">
    <citation type="journal article" date="2021" name="Genome Biol. Evol.">
        <title>A High-Quality Reference Genome for a Parasitic Bivalve with Doubly Uniparental Inheritance (Bivalvia: Unionida).</title>
        <authorList>
            <person name="Smith C.H."/>
        </authorList>
    </citation>
    <scope>NUCLEOTIDE SEQUENCE</scope>
    <source>
        <strain evidence="1">CHS0354</strain>
    </source>
</reference>
<protein>
    <submittedName>
        <fullName evidence="1">Uncharacterized protein</fullName>
    </submittedName>
</protein>
<organism evidence="1 2">
    <name type="scientific">Potamilus streckersoni</name>
    <dbReference type="NCBI Taxonomy" id="2493646"/>
    <lineage>
        <taxon>Eukaryota</taxon>
        <taxon>Metazoa</taxon>
        <taxon>Spiralia</taxon>
        <taxon>Lophotrochozoa</taxon>
        <taxon>Mollusca</taxon>
        <taxon>Bivalvia</taxon>
        <taxon>Autobranchia</taxon>
        <taxon>Heteroconchia</taxon>
        <taxon>Palaeoheterodonta</taxon>
        <taxon>Unionida</taxon>
        <taxon>Unionoidea</taxon>
        <taxon>Unionidae</taxon>
        <taxon>Ambleminae</taxon>
        <taxon>Lampsilini</taxon>
        <taxon>Potamilus</taxon>
    </lineage>
</organism>
<proteinExistence type="predicted"/>
<evidence type="ECO:0000313" key="1">
    <source>
        <dbReference type="EMBL" id="KAK3605472.1"/>
    </source>
</evidence>
<sequence length="170" mass="19918">MRALHDYNTSEVVVVRGHYIIPFLYQKKPDVLQNMFNVRPVTASEESRSQGCQSVANLQRKIYMQLTRRELKCPNIYQNEREVHDELRRSVQPFHLMHVVMVTYKEHGNQYSETFGLWDNYMTKPVKLLRLSDKMVHPLETEAGLSSENKQPLFNMSASIATPQDMKTPF</sequence>
<dbReference type="EMBL" id="JAEAOA010000138">
    <property type="protein sequence ID" value="KAK3605472.1"/>
    <property type="molecule type" value="Genomic_DNA"/>
</dbReference>